<evidence type="ECO:0000256" key="8">
    <source>
        <dbReference type="ARBA" id="ARBA00023146"/>
    </source>
</evidence>
<dbReference type="PANTHER" id="PTHR10745">
    <property type="entry name" value="GLYCYL-TRNA SYNTHETASE/DNA POLYMERASE SUBUNIT GAMMA-2"/>
    <property type="match status" value="1"/>
</dbReference>
<dbReference type="CDD" id="cd00858">
    <property type="entry name" value="GlyRS_anticodon"/>
    <property type="match status" value="1"/>
</dbReference>
<keyword evidence="5" id="KW-0547">Nucleotide-binding</keyword>
<organism evidence="10">
    <name type="scientific">marine metagenome</name>
    <dbReference type="NCBI Taxonomy" id="408172"/>
    <lineage>
        <taxon>unclassified sequences</taxon>
        <taxon>metagenomes</taxon>
        <taxon>ecological metagenomes</taxon>
    </lineage>
</organism>
<reference evidence="10" key="1">
    <citation type="submission" date="2018-05" db="EMBL/GenBank/DDBJ databases">
        <authorList>
            <person name="Lanie J.A."/>
            <person name="Ng W.-L."/>
            <person name="Kazmierczak K.M."/>
            <person name="Andrzejewski T.M."/>
            <person name="Davidsen T.M."/>
            <person name="Wayne K.J."/>
            <person name="Tettelin H."/>
            <person name="Glass J.I."/>
            <person name="Rusch D."/>
            <person name="Podicherti R."/>
            <person name="Tsui H.-C.T."/>
            <person name="Winkler M.E."/>
        </authorList>
    </citation>
    <scope>NUCLEOTIDE SEQUENCE</scope>
</reference>
<dbReference type="PRINTS" id="PR01043">
    <property type="entry name" value="TRNASYNTHGLY"/>
</dbReference>
<dbReference type="InterPro" id="IPR033731">
    <property type="entry name" value="GlyRS-like_core"/>
</dbReference>
<gene>
    <name evidence="10" type="ORF">METZ01_LOCUS76484</name>
</gene>
<evidence type="ECO:0000256" key="5">
    <source>
        <dbReference type="ARBA" id="ARBA00022741"/>
    </source>
</evidence>
<keyword evidence="6" id="KW-0067">ATP-binding</keyword>
<dbReference type="InterPro" id="IPR004154">
    <property type="entry name" value="Anticodon-bd"/>
</dbReference>
<dbReference type="InterPro" id="IPR022961">
    <property type="entry name" value="Gly_tRNA_ligase_bac"/>
</dbReference>
<dbReference type="InterPro" id="IPR045864">
    <property type="entry name" value="aa-tRNA-synth_II/BPL/LPL"/>
</dbReference>
<dbReference type="InterPro" id="IPR006195">
    <property type="entry name" value="aa-tRNA-synth_II"/>
</dbReference>
<dbReference type="Gene3D" id="3.30.930.10">
    <property type="entry name" value="Bira Bifunctional Protein, Domain 2"/>
    <property type="match status" value="1"/>
</dbReference>
<dbReference type="HAMAP" id="MF_00253_B">
    <property type="entry name" value="Gly_tRNA_synth_B"/>
    <property type="match status" value="1"/>
</dbReference>
<dbReference type="InterPro" id="IPR002314">
    <property type="entry name" value="aa-tRNA-synt_IIb"/>
</dbReference>
<dbReference type="AlphaFoldDB" id="A0A381U5V7"/>
<dbReference type="Gene3D" id="3.40.50.800">
    <property type="entry name" value="Anticodon-binding domain"/>
    <property type="match status" value="1"/>
</dbReference>
<dbReference type="GO" id="GO:0004820">
    <property type="term" value="F:glycine-tRNA ligase activity"/>
    <property type="evidence" value="ECO:0007669"/>
    <property type="project" value="UniProtKB-EC"/>
</dbReference>
<protein>
    <recommendedName>
        <fullName evidence="2">glycine--tRNA ligase</fullName>
        <ecNumber evidence="2">6.1.1.14</ecNumber>
    </recommendedName>
</protein>
<sequence>MDKTIEKIVSLCKRRGFIFQSSDIYGGFSAVYDYGPLGIELKNNISQLWWKEMTQVHENIVGLDSGILMHPKIWEASGHVGAFNDPLVDCKQCKARYRADEFSEDFSSLNWEETQCPKCGTKGNLTEPRQFNLMFKTHVGPVEETGTEAFLRPETAQGIYVNYLLVQGAMRMKVPFGIAQIGKAFRNEIVARNFIFRTREFEQMEMQYFVKPGTDDDIMQEWKEKRFCFYSEALGITESKLRFHEHGENELAHYAKEAWDIEYEFPFGWSEIEGIHNRTDFDLKQHEEFSGKNLTYFDQPNNERFLPYIIETSAGLNRMLLTIMADAYWEDTENNRVVMKLHPRLAPVKAVICPLVKKDGLPEKAREIMDILKPHFKVLYDQQGSIGKRYYRQDEAGTPFGITVDHQSTEDNTVTLRHRDTMVQDRVSIDQLQSAIQDKM</sequence>
<dbReference type="CDD" id="cd00774">
    <property type="entry name" value="GlyRS-like_core"/>
    <property type="match status" value="1"/>
</dbReference>
<evidence type="ECO:0000256" key="3">
    <source>
        <dbReference type="ARBA" id="ARBA00022490"/>
    </source>
</evidence>
<dbReference type="GO" id="GO:0006426">
    <property type="term" value="P:glycyl-tRNA aminoacylation"/>
    <property type="evidence" value="ECO:0007669"/>
    <property type="project" value="InterPro"/>
</dbReference>
<evidence type="ECO:0000259" key="9">
    <source>
        <dbReference type="PROSITE" id="PS50862"/>
    </source>
</evidence>
<dbReference type="SUPFAM" id="SSF55681">
    <property type="entry name" value="Class II aaRS and biotin synthetases"/>
    <property type="match status" value="1"/>
</dbReference>
<feature type="domain" description="Aminoacyl-transfer RNA synthetases class-II family profile" evidence="9">
    <location>
        <begin position="6"/>
        <end position="347"/>
    </location>
</feature>
<proteinExistence type="inferred from homology"/>
<evidence type="ECO:0000256" key="1">
    <source>
        <dbReference type="ARBA" id="ARBA00008226"/>
    </source>
</evidence>
<dbReference type="EC" id="6.1.1.14" evidence="2"/>
<dbReference type="InterPro" id="IPR036621">
    <property type="entry name" value="Anticodon-bd_dom_sf"/>
</dbReference>
<dbReference type="GO" id="GO:0005524">
    <property type="term" value="F:ATP binding"/>
    <property type="evidence" value="ECO:0007669"/>
    <property type="project" value="UniProtKB-KW"/>
</dbReference>
<keyword evidence="7" id="KW-0648">Protein biosynthesis</keyword>
<dbReference type="NCBIfam" id="NF003211">
    <property type="entry name" value="PRK04173.1"/>
    <property type="match status" value="1"/>
</dbReference>
<name>A0A381U5V7_9ZZZZ</name>
<dbReference type="SUPFAM" id="SSF52954">
    <property type="entry name" value="Class II aaRS ABD-related"/>
    <property type="match status" value="1"/>
</dbReference>
<dbReference type="GO" id="GO:0005737">
    <property type="term" value="C:cytoplasm"/>
    <property type="evidence" value="ECO:0007669"/>
    <property type="project" value="InterPro"/>
</dbReference>
<keyword evidence="4" id="KW-0436">Ligase</keyword>
<comment type="similarity">
    <text evidence="1">Belongs to the class-II aminoacyl-tRNA synthetase family.</text>
</comment>
<dbReference type="NCBIfam" id="TIGR00389">
    <property type="entry name" value="glyS_dimeric"/>
    <property type="match status" value="1"/>
</dbReference>
<dbReference type="PROSITE" id="PS50862">
    <property type="entry name" value="AA_TRNA_LIGASE_II"/>
    <property type="match status" value="1"/>
</dbReference>
<evidence type="ECO:0000313" key="10">
    <source>
        <dbReference type="EMBL" id="SVA23630.1"/>
    </source>
</evidence>
<evidence type="ECO:0000256" key="2">
    <source>
        <dbReference type="ARBA" id="ARBA00012829"/>
    </source>
</evidence>
<dbReference type="InterPro" id="IPR002315">
    <property type="entry name" value="tRNA-synt_gly"/>
</dbReference>
<dbReference type="GO" id="GO:0044281">
    <property type="term" value="P:small molecule metabolic process"/>
    <property type="evidence" value="ECO:0007669"/>
    <property type="project" value="UniProtKB-ARBA"/>
</dbReference>
<accession>A0A381U5V7</accession>
<dbReference type="Pfam" id="PF03129">
    <property type="entry name" value="HGTP_anticodon"/>
    <property type="match status" value="1"/>
</dbReference>
<evidence type="ECO:0000256" key="7">
    <source>
        <dbReference type="ARBA" id="ARBA00022917"/>
    </source>
</evidence>
<evidence type="ECO:0000256" key="6">
    <source>
        <dbReference type="ARBA" id="ARBA00022840"/>
    </source>
</evidence>
<dbReference type="PANTHER" id="PTHR10745:SF8">
    <property type="entry name" value="DNA POLYMERASE SUBUNIT GAMMA-2, MITOCHONDRIAL"/>
    <property type="match status" value="1"/>
</dbReference>
<evidence type="ECO:0000256" key="4">
    <source>
        <dbReference type="ARBA" id="ARBA00022598"/>
    </source>
</evidence>
<dbReference type="Pfam" id="PF00587">
    <property type="entry name" value="tRNA-synt_2b"/>
    <property type="match status" value="1"/>
</dbReference>
<dbReference type="EMBL" id="UINC01005801">
    <property type="protein sequence ID" value="SVA23630.1"/>
    <property type="molecule type" value="Genomic_DNA"/>
</dbReference>
<keyword evidence="3" id="KW-0963">Cytoplasm</keyword>
<dbReference type="FunFam" id="3.40.50.800:FF:000002">
    <property type="entry name" value="Glycine--tRNA ligase"/>
    <property type="match status" value="1"/>
</dbReference>
<keyword evidence="8" id="KW-0030">Aminoacyl-tRNA synthetase</keyword>
<dbReference type="InterPro" id="IPR027031">
    <property type="entry name" value="Gly-tRNA_synthase/POLG2"/>
</dbReference>